<accession>A0ACC4BKU7</accession>
<keyword evidence="2" id="KW-1185">Reference proteome</keyword>
<proteinExistence type="predicted"/>
<protein>
    <submittedName>
        <fullName evidence="1">Uncharacterized protein</fullName>
    </submittedName>
</protein>
<gene>
    <name evidence="1" type="ORF">D5086_020162</name>
</gene>
<sequence length="247" mass="27747">MAGEKIVGVAVDFSSCSRKALKWAADNIIRDGDHLVVIIVQPEGYYEDGEMQLWEVTGSPMIPLSEFSDPVTMKKYGLKPDPETLDLLNTVAHQKEIVVVLKIYWGDPREKICEAIDKIPLSCLVIGNRGLGKVKRAIMGSVSNYVVNNGSCPITVVKQSAHEPTFHFEAVRTSNQVPKRRAMDVEFDEDDNIDEEVRYLGRLEQKTKLSEVEQQLKKAEAAQRRRIQSKKAAREQNFALQTLSSTT</sequence>
<evidence type="ECO:0000313" key="2">
    <source>
        <dbReference type="Proteomes" id="UP000309997"/>
    </source>
</evidence>
<name>A0ACC4BKU7_POPAL</name>
<comment type="caution">
    <text evidence="1">The sequence shown here is derived from an EMBL/GenBank/DDBJ whole genome shotgun (WGS) entry which is preliminary data.</text>
</comment>
<reference evidence="1 2" key="1">
    <citation type="journal article" date="2024" name="Plant Biotechnol. J.">
        <title>Genome and CRISPR/Cas9 system of a widespread forest tree (Populus alba) in the world.</title>
        <authorList>
            <person name="Liu Y.J."/>
            <person name="Jiang P.F."/>
            <person name="Han X.M."/>
            <person name="Li X.Y."/>
            <person name="Wang H.M."/>
            <person name="Wang Y.J."/>
            <person name="Wang X.X."/>
            <person name="Zeng Q.Y."/>
        </authorList>
    </citation>
    <scope>NUCLEOTIDE SEQUENCE [LARGE SCALE GENOMIC DNA]</scope>
    <source>
        <strain evidence="2">cv. PAL-ZL1</strain>
    </source>
</reference>
<evidence type="ECO:0000313" key="1">
    <source>
        <dbReference type="EMBL" id="KAL3578658.1"/>
    </source>
</evidence>
<dbReference type="Proteomes" id="UP000309997">
    <property type="component" value="Unassembled WGS sequence"/>
</dbReference>
<dbReference type="EMBL" id="RCHU02000010">
    <property type="protein sequence ID" value="KAL3578658.1"/>
    <property type="molecule type" value="Genomic_DNA"/>
</dbReference>
<organism evidence="1 2">
    <name type="scientific">Populus alba</name>
    <name type="common">White poplar</name>
    <dbReference type="NCBI Taxonomy" id="43335"/>
    <lineage>
        <taxon>Eukaryota</taxon>
        <taxon>Viridiplantae</taxon>
        <taxon>Streptophyta</taxon>
        <taxon>Embryophyta</taxon>
        <taxon>Tracheophyta</taxon>
        <taxon>Spermatophyta</taxon>
        <taxon>Magnoliopsida</taxon>
        <taxon>eudicotyledons</taxon>
        <taxon>Gunneridae</taxon>
        <taxon>Pentapetalae</taxon>
        <taxon>rosids</taxon>
        <taxon>fabids</taxon>
        <taxon>Malpighiales</taxon>
        <taxon>Salicaceae</taxon>
        <taxon>Saliceae</taxon>
        <taxon>Populus</taxon>
    </lineage>
</organism>